<evidence type="ECO:0000256" key="1">
    <source>
        <dbReference type="ARBA" id="ARBA00005878"/>
    </source>
</evidence>
<dbReference type="STRING" id="1344416.A0A139ALU8"/>
<dbReference type="Pfam" id="PF05971">
    <property type="entry name" value="Methyltransf_10"/>
    <property type="match status" value="1"/>
</dbReference>
<evidence type="ECO:0000256" key="2">
    <source>
        <dbReference type="ARBA" id="ARBA00022603"/>
    </source>
</evidence>
<evidence type="ECO:0000313" key="7">
    <source>
        <dbReference type="Proteomes" id="UP000070544"/>
    </source>
</evidence>
<keyword evidence="2 6" id="KW-0489">Methyltransferase</keyword>
<dbReference type="OrthoDB" id="514248at2759"/>
<protein>
    <submittedName>
        <fullName evidence="6">S-adenosyl-L-methionine dependent methyltransferase</fullName>
    </submittedName>
</protein>
<keyword evidence="3 6" id="KW-0808">Transferase</keyword>
<keyword evidence="4 5" id="KW-0949">S-adenosyl-L-methionine</keyword>
<dbReference type="InterPro" id="IPR010286">
    <property type="entry name" value="METTL16/RlmF"/>
</dbReference>
<proteinExistence type="inferred from homology"/>
<dbReference type="PANTHER" id="PTHR13393">
    <property type="entry name" value="SAM-DEPENDENT METHYLTRANSFERASE"/>
    <property type="match status" value="1"/>
</dbReference>
<dbReference type="SUPFAM" id="SSF53335">
    <property type="entry name" value="S-adenosyl-L-methionine-dependent methyltransferases"/>
    <property type="match status" value="1"/>
</dbReference>
<feature type="binding site" evidence="5">
    <location>
        <position position="184"/>
    </location>
    <ligand>
        <name>S-adenosyl-L-methionine</name>
        <dbReference type="ChEBI" id="CHEBI:59789"/>
    </ligand>
</feature>
<evidence type="ECO:0000256" key="3">
    <source>
        <dbReference type="ARBA" id="ARBA00022679"/>
    </source>
</evidence>
<accession>A0A139ALU8</accession>
<dbReference type="GO" id="GO:0005634">
    <property type="term" value="C:nucleus"/>
    <property type="evidence" value="ECO:0007669"/>
    <property type="project" value="TreeGrafter"/>
</dbReference>
<dbReference type="PIRSF" id="PIRSF037350">
    <property type="entry name" value="Mtase_ZK1128_prd"/>
    <property type="match status" value="1"/>
</dbReference>
<organism evidence="6 7">
    <name type="scientific">Gonapodya prolifera (strain JEL478)</name>
    <name type="common">Monoblepharis prolifera</name>
    <dbReference type="NCBI Taxonomy" id="1344416"/>
    <lineage>
        <taxon>Eukaryota</taxon>
        <taxon>Fungi</taxon>
        <taxon>Fungi incertae sedis</taxon>
        <taxon>Chytridiomycota</taxon>
        <taxon>Chytridiomycota incertae sedis</taxon>
        <taxon>Monoblepharidomycetes</taxon>
        <taxon>Monoblepharidales</taxon>
        <taxon>Gonapodyaceae</taxon>
        <taxon>Gonapodya</taxon>
    </lineage>
</organism>
<dbReference type="GO" id="GO:0008168">
    <property type="term" value="F:methyltransferase activity"/>
    <property type="evidence" value="ECO:0007669"/>
    <property type="project" value="UniProtKB-KW"/>
</dbReference>
<reference evidence="6 7" key="1">
    <citation type="journal article" date="2015" name="Genome Biol. Evol.">
        <title>Phylogenomic analyses indicate that early fungi evolved digesting cell walls of algal ancestors of land plants.</title>
        <authorList>
            <person name="Chang Y."/>
            <person name="Wang S."/>
            <person name="Sekimoto S."/>
            <person name="Aerts A.L."/>
            <person name="Choi C."/>
            <person name="Clum A."/>
            <person name="LaButti K.M."/>
            <person name="Lindquist E.A."/>
            <person name="Yee Ngan C."/>
            <person name="Ohm R.A."/>
            <person name="Salamov A.A."/>
            <person name="Grigoriev I.V."/>
            <person name="Spatafora J.W."/>
            <person name="Berbee M.L."/>
        </authorList>
    </citation>
    <scope>NUCLEOTIDE SEQUENCE [LARGE SCALE GENOMIC DNA]</scope>
    <source>
        <strain evidence="6 7">JEL478</strain>
    </source>
</reference>
<dbReference type="EMBL" id="KQ965745">
    <property type="protein sequence ID" value="KXS17757.1"/>
    <property type="molecule type" value="Genomic_DNA"/>
</dbReference>
<dbReference type="Gene3D" id="3.40.50.150">
    <property type="entry name" value="Vaccinia Virus protein VP39"/>
    <property type="match status" value="1"/>
</dbReference>
<dbReference type="PANTHER" id="PTHR13393:SF0">
    <property type="entry name" value="RNA N6-ADENOSINE-METHYLTRANSFERASE METTL16"/>
    <property type="match status" value="1"/>
</dbReference>
<feature type="binding site" evidence="5">
    <location>
        <position position="78"/>
    </location>
    <ligand>
        <name>S-adenosyl-L-methionine</name>
        <dbReference type="ChEBI" id="CHEBI:59789"/>
    </ligand>
</feature>
<gene>
    <name evidence="6" type="ORF">M427DRAFT_110135</name>
</gene>
<feature type="binding site" evidence="5">
    <location>
        <position position="107"/>
    </location>
    <ligand>
        <name>S-adenosyl-L-methionine</name>
        <dbReference type="ChEBI" id="CHEBI:59789"/>
    </ligand>
</feature>
<dbReference type="Proteomes" id="UP000070544">
    <property type="component" value="Unassembled WGS sequence"/>
</dbReference>
<evidence type="ECO:0000256" key="5">
    <source>
        <dbReference type="PIRSR" id="PIRSR037350-1"/>
    </source>
</evidence>
<dbReference type="InterPro" id="IPR017182">
    <property type="entry name" value="METTL16/PsiM"/>
</dbReference>
<name>A0A139ALU8_GONPJ</name>
<sequence>MHPFNPFRNDPPDFAQVARRFPSLRPYLTFSKSDPSYAQIDFHDPRAARELCYALMATKFNITLEIPLDSLIPPIPNRIDYLLWCLDLSKESEIASSQNEIWAIDVGTGCSCIYPLLGSRLDPRLRFVAIEVDERSAEYAQSNVEKNGLGGVIEVILNRDGPQYSTDILFPAAGIPYYSFAMCNPPFFRHPTDRLIKATLPSSTHSGSLTETVVPGGEVAFVKRMFEESRDLKDRVRWWTSLLGKKEDLETLKSVLRSEEVEVRTGRMRQGRTVRWSIGWSWKVGTT</sequence>
<dbReference type="InterPro" id="IPR029063">
    <property type="entry name" value="SAM-dependent_MTases_sf"/>
</dbReference>
<evidence type="ECO:0000256" key="4">
    <source>
        <dbReference type="ARBA" id="ARBA00022691"/>
    </source>
</evidence>
<comment type="similarity">
    <text evidence="1">Belongs to the methyltransferase superfamily. METTL16/RlmF family.</text>
</comment>
<dbReference type="GO" id="GO:0070475">
    <property type="term" value="P:rRNA base methylation"/>
    <property type="evidence" value="ECO:0007669"/>
    <property type="project" value="TreeGrafter"/>
</dbReference>
<feature type="binding site" evidence="5">
    <location>
        <position position="131"/>
    </location>
    <ligand>
        <name>S-adenosyl-L-methionine</name>
        <dbReference type="ChEBI" id="CHEBI:59789"/>
    </ligand>
</feature>
<dbReference type="OMA" id="HQGRYDF"/>
<dbReference type="AlphaFoldDB" id="A0A139ALU8"/>
<evidence type="ECO:0000313" key="6">
    <source>
        <dbReference type="EMBL" id="KXS17757.1"/>
    </source>
</evidence>
<keyword evidence="7" id="KW-1185">Reference proteome</keyword>